<name>A0ABD4QN05_9BACI</name>
<evidence type="ECO:0000313" key="3">
    <source>
        <dbReference type="EMBL" id="MBR8691103.1"/>
    </source>
</evidence>
<dbReference type="Pfam" id="PF26353">
    <property type="entry name" value="YhfM"/>
    <property type="match status" value="1"/>
</dbReference>
<accession>A0ABD4QN05</accession>
<keyword evidence="4" id="KW-1185">Reference proteome</keyword>
<feature type="domain" description="YhfM-like" evidence="1">
    <location>
        <begin position="31"/>
        <end position="132"/>
    </location>
</feature>
<comment type="caution">
    <text evidence="3">The sequence shown here is derived from an EMBL/GenBank/DDBJ whole genome shotgun (WGS) entry which is preliminary data.</text>
</comment>
<evidence type="ECO:0000259" key="1">
    <source>
        <dbReference type="Pfam" id="PF26353"/>
    </source>
</evidence>
<dbReference type="InterPro" id="IPR058780">
    <property type="entry name" value="YhfM-like_dom"/>
</dbReference>
<dbReference type="EMBL" id="LGYN01000027">
    <property type="protein sequence ID" value="KPN13164.1"/>
    <property type="molecule type" value="Genomic_DNA"/>
</dbReference>
<gene>
    <name evidence="2" type="ORF">AKG37_12530</name>
    <name evidence="3" type="ORF">KCQ59_15035</name>
</gene>
<dbReference type="Proteomes" id="UP000050272">
    <property type="component" value="Unassembled WGS sequence"/>
</dbReference>
<dbReference type="AlphaFoldDB" id="A0ABD4QN05"/>
<dbReference type="RefSeq" id="WP_060699504.1">
    <property type="nucleotide sequence ID" value="NZ_JAGQFH010000027.1"/>
</dbReference>
<evidence type="ECO:0000313" key="5">
    <source>
        <dbReference type="Proteomes" id="UP000676804"/>
    </source>
</evidence>
<reference evidence="2 4" key="1">
    <citation type="submission" date="2015-07" db="EMBL/GenBank/DDBJ databases">
        <title>Bacillus zhangzhouensis sp. nov. and Bacillus nanhaiticus sp. nov.</title>
        <authorList>
            <person name="Liu Y."/>
            <person name="Lai Q."/>
            <person name="Shao Z."/>
        </authorList>
    </citation>
    <scope>NUCLEOTIDE SEQUENCE [LARGE SCALE GENOMIC DNA]</scope>
    <source>
        <strain evidence="2 4">NH7I_1</strain>
    </source>
</reference>
<reference evidence="3 5" key="2">
    <citation type="submission" date="2021-04" db="EMBL/GenBank/DDBJ databases">
        <title>Isolation of newly marine bacteria for enzymatic activity.</title>
        <authorList>
            <person name="Hadi W.A.M."/>
            <person name="Nair A.J.J."/>
            <person name="Edwin B.T."/>
        </authorList>
    </citation>
    <scope>NUCLEOTIDE SEQUENCE [LARGE SCALE GENOMIC DNA]</scope>
    <source>
        <strain evidence="3 5">B28A</strain>
    </source>
</reference>
<dbReference type="EMBL" id="JAGQFH010000027">
    <property type="protein sequence ID" value="MBR8691103.1"/>
    <property type="molecule type" value="Genomic_DNA"/>
</dbReference>
<organism evidence="3 5">
    <name type="scientific">Bacillus australimaris</name>
    <dbReference type="NCBI Taxonomy" id="1326968"/>
    <lineage>
        <taxon>Bacteria</taxon>
        <taxon>Bacillati</taxon>
        <taxon>Bacillota</taxon>
        <taxon>Bacilli</taxon>
        <taxon>Bacillales</taxon>
        <taxon>Bacillaceae</taxon>
        <taxon>Bacillus</taxon>
    </lineage>
</organism>
<evidence type="ECO:0000313" key="4">
    <source>
        <dbReference type="Proteomes" id="UP000050272"/>
    </source>
</evidence>
<dbReference type="Proteomes" id="UP000676804">
    <property type="component" value="Unassembled WGS sequence"/>
</dbReference>
<sequence>MKKILAGVVIFGLLLITFFYVFSRTSEIFDENRAEKLLLTPAKESISYEIDEKDTVEDLIEELNKGKQTTNHLKKNVKKPDYLAKVMFGRTNGTVFQLWTNRSQVVFLVDGTYYELNQKQSKSFQKQLKEAIQKGASS</sequence>
<protein>
    <submittedName>
        <fullName evidence="3">Sporulation protein</fullName>
    </submittedName>
</protein>
<evidence type="ECO:0000313" key="2">
    <source>
        <dbReference type="EMBL" id="KPN13164.1"/>
    </source>
</evidence>
<proteinExistence type="predicted"/>